<dbReference type="InterPro" id="IPR036259">
    <property type="entry name" value="MFS_trans_sf"/>
</dbReference>
<evidence type="ECO:0000256" key="4">
    <source>
        <dbReference type="ARBA" id="ARBA00022692"/>
    </source>
</evidence>
<evidence type="ECO:0000256" key="3">
    <source>
        <dbReference type="ARBA" id="ARBA00022475"/>
    </source>
</evidence>
<accession>A0A8C8DI78</accession>
<dbReference type="Proteomes" id="UP000694383">
    <property type="component" value="Unplaced"/>
</dbReference>
<dbReference type="GeneTree" id="ENSGT01030000234625"/>
<feature type="transmembrane region" description="Helical" evidence="7">
    <location>
        <begin position="56"/>
        <end position="73"/>
    </location>
</feature>
<feature type="transmembrane region" description="Helical" evidence="7">
    <location>
        <begin position="16"/>
        <end position="36"/>
    </location>
</feature>
<dbReference type="GO" id="GO:0015232">
    <property type="term" value="F:heme transmembrane transporter activity"/>
    <property type="evidence" value="ECO:0007669"/>
    <property type="project" value="TreeGrafter"/>
</dbReference>
<comment type="subcellular location">
    <subcellularLocation>
        <location evidence="1">Cell membrane</location>
        <topology evidence="1">Multi-pass membrane protein</topology>
    </subcellularLocation>
</comment>
<dbReference type="GO" id="GO:0005886">
    <property type="term" value="C:plasma membrane"/>
    <property type="evidence" value="ECO:0007669"/>
    <property type="project" value="UniProtKB-SubCell"/>
</dbReference>
<evidence type="ECO:0008006" key="10">
    <source>
        <dbReference type="Google" id="ProtNLM"/>
    </source>
</evidence>
<dbReference type="GO" id="GO:0020037">
    <property type="term" value="F:heme binding"/>
    <property type="evidence" value="ECO:0007669"/>
    <property type="project" value="TreeGrafter"/>
</dbReference>
<proteinExistence type="predicted"/>
<dbReference type="Ensembl" id="ENSOSIT00000007487.1">
    <property type="protein sequence ID" value="ENSOSIP00000007016.1"/>
    <property type="gene ID" value="ENSOSIG00000004669.1"/>
</dbReference>
<protein>
    <recommendedName>
        <fullName evidence="10">Major facilitator superfamily (MFS) profile domain-containing protein</fullName>
    </recommendedName>
</protein>
<dbReference type="InterPro" id="IPR049680">
    <property type="entry name" value="FLVCR1-2_SLC49-like"/>
</dbReference>
<dbReference type="PANTHER" id="PTHR10924:SF3">
    <property type="entry name" value="HEME TRANSPORTER FLVCR2"/>
    <property type="match status" value="1"/>
</dbReference>
<organism evidence="8 9">
    <name type="scientific">Oryzias sinensis</name>
    <name type="common">Chinese medaka</name>
    <dbReference type="NCBI Taxonomy" id="183150"/>
    <lineage>
        <taxon>Eukaryota</taxon>
        <taxon>Metazoa</taxon>
        <taxon>Chordata</taxon>
        <taxon>Craniata</taxon>
        <taxon>Vertebrata</taxon>
        <taxon>Euteleostomi</taxon>
        <taxon>Actinopterygii</taxon>
        <taxon>Neopterygii</taxon>
        <taxon>Teleostei</taxon>
        <taxon>Neoteleostei</taxon>
        <taxon>Acanthomorphata</taxon>
        <taxon>Ovalentaria</taxon>
        <taxon>Atherinomorphae</taxon>
        <taxon>Beloniformes</taxon>
        <taxon>Adrianichthyidae</taxon>
        <taxon>Oryziinae</taxon>
        <taxon>Oryzias</taxon>
    </lineage>
</organism>
<dbReference type="AlphaFoldDB" id="A0A8C8DI78"/>
<evidence type="ECO:0000256" key="7">
    <source>
        <dbReference type="SAM" id="Phobius"/>
    </source>
</evidence>
<keyword evidence="9" id="KW-1185">Reference proteome</keyword>
<dbReference type="PANTHER" id="PTHR10924">
    <property type="entry name" value="MAJOR FACILITATOR SUPERFAMILY PROTEIN-RELATED"/>
    <property type="match status" value="1"/>
</dbReference>
<keyword evidence="5 7" id="KW-1133">Transmembrane helix</keyword>
<dbReference type="SUPFAM" id="SSF103473">
    <property type="entry name" value="MFS general substrate transporter"/>
    <property type="match status" value="1"/>
</dbReference>
<reference evidence="8" key="2">
    <citation type="submission" date="2025-09" db="UniProtKB">
        <authorList>
            <consortium name="Ensembl"/>
        </authorList>
    </citation>
    <scope>IDENTIFICATION</scope>
</reference>
<evidence type="ECO:0000256" key="1">
    <source>
        <dbReference type="ARBA" id="ARBA00004651"/>
    </source>
</evidence>
<dbReference type="GO" id="GO:0097037">
    <property type="term" value="P:heme export"/>
    <property type="evidence" value="ECO:0007669"/>
    <property type="project" value="TreeGrafter"/>
</dbReference>
<evidence type="ECO:0000256" key="6">
    <source>
        <dbReference type="ARBA" id="ARBA00023136"/>
    </source>
</evidence>
<feature type="transmembrane region" description="Helical" evidence="7">
    <location>
        <begin position="85"/>
        <end position="102"/>
    </location>
</feature>
<name>A0A8C8DI78_9TELE</name>
<keyword evidence="3" id="KW-1003">Cell membrane</keyword>
<sequence>MSLVGMIVYTATLDQGHLWVVFITAGSLGFFMTGYLPLGFEFAVELTYPESEGTSSGLLNCSAQVFGIIFTICQGKIIDAYGTRAGNIFLCVFLLIGTVMTGETVKLLRGLDLISFI</sequence>
<keyword evidence="2" id="KW-0813">Transport</keyword>
<reference evidence="8" key="1">
    <citation type="submission" date="2025-08" db="UniProtKB">
        <authorList>
            <consortium name="Ensembl"/>
        </authorList>
    </citation>
    <scope>IDENTIFICATION</scope>
</reference>
<evidence type="ECO:0000313" key="9">
    <source>
        <dbReference type="Proteomes" id="UP000694383"/>
    </source>
</evidence>
<evidence type="ECO:0000313" key="8">
    <source>
        <dbReference type="Ensembl" id="ENSOSIP00000007016.1"/>
    </source>
</evidence>
<evidence type="ECO:0000256" key="5">
    <source>
        <dbReference type="ARBA" id="ARBA00022989"/>
    </source>
</evidence>
<dbReference type="Gene3D" id="1.20.1250.20">
    <property type="entry name" value="MFS general substrate transporter like domains"/>
    <property type="match status" value="1"/>
</dbReference>
<keyword evidence="6 7" id="KW-0472">Membrane</keyword>
<evidence type="ECO:0000256" key="2">
    <source>
        <dbReference type="ARBA" id="ARBA00022448"/>
    </source>
</evidence>
<keyword evidence="4 7" id="KW-0812">Transmembrane</keyword>